<evidence type="ECO:0000256" key="1">
    <source>
        <dbReference type="SAM" id="Phobius"/>
    </source>
</evidence>
<sequence>MNIKRILVIPIMAVVLIVAATISYSHISGNTNKESYEANAEISIKSSFRIKSSQYQFQHR</sequence>
<dbReference type="Proteomes" id="UP000289166">
    <property type="component" value="Unassembled WGS sequence"/>
</dbReference>
<name>A0A4Q0I9L2_9FIRM</name>
<keyword evidence="1" id="KW-0812">Transmembrane</keyword>
<evidence type="ECO:0000313" key="2">
    <source>
        <dbReference type="EMBL" id="RXE60675.1"/>
    </source>
</evidence>
<gene>
    <name evidence="2" type="ORF">EFD62_01785</name>
</gene>
<keyword evidence="3" id="KW-1185">Reference proteome</keyword>
<reference evidence="3" key="1">
    <citation type="submission" date="2018-11" db="EMBL/GenBank/DDBJ databases">
        <title>Genome sequencing of a novel mesophilic and cellulolytic organism within the genus Hungateiclostridium.</title>
        <authorList>
            <person name="Rettenmaier R."/>
            <person name="Liebl W."/>
            <person name="Zverlov V."/>
        </authorList>
    </citation>
    <scope>NUCLEOTIDE SEQUENCE [LARGE SCALE GENOMIC DNA]</scope>
    <source>
        <strain evidence="3">N2K1</strain>
    </source>
</reference>
<dbReference type="EMBL" id="RLII01000001">
    <property type="protein sequence ID" value="RXE60675.1"/>
    <property type="molecule type" value="Genomic_DNA"/>
</dbReference>
<proteinExistence type="predicted"/>
<keyword evidence="1" id="KW-0472">Membrane</keyword>
<keyword evidence="1" id="KW-1133">Transmembrane helix</keyword>
<evidence type="ECO:0000313" key="3">
    <source>
        <dbReference type="Proteomes" id="UP000289166"/>
    </source>
</evidence>
<organism evidence="2 3">
    <name type="scientific">Acetivibrio mesophilus</name>
    <dbReference type="NCBI Taxonomy" id="2487273"/>
    <lineage>
        <taxon>Bacteria</taxon>
        <taxon>Bacillati</taxon>
        <taxon>Bacillota</taxon>
        <taxon>Clostridia</taxon>
        <taxon>Eubacteriales</taxon>
        <taxon>Oscillospiraceae</taxon>
        <taxon>Acetivibrio</taxon>
    </lineage>
</organism>
<protein>
    <submittedName>
        <fullName evidence="2">Uncharacterized protein</fullName>
    </submittedName>
</protein>
<accession>A0A4Q0I9L2</accession>
<comment type="caution">
    <text evidence="2">The sequence shown here is derived from an EMBL/GenBank/DDBJ whole genome shotgun (WGS) entry which is preliminary data.</text>
</comment>
<feature type="transmembrane region" description="Helical" evidence="1">
    <location>
        <begin position="7"/>
        <end position="27"/>
    </location>
</feature>
<dbReference type="AlphaFoldDB" id="A0A4Q0I9L2"/>